<dbReference type="PANTHER" id="PTHR30427">
    <property type="entry name" value="TRANSCRIPTIONAL ACTIVATOR PROTEIN LYSR"/>
    <property type="match status" value="1"/>
</dbReference>
<dbReference type="InterPro" id="IPR037424">
    <property type="entry name" value="NocR_PBP2"/>
</dbReference>
<keyword evidence="8" id="KW-1185">Reference proteome</keyword>
<keyword evidence="4" id="KW-0010">Activator</keyword>
<dbReference type="GO" id="GO:0003700">
    <property type="term" value="F:DNA-binding transcription factor activity"/>
    <property type="evidence" value="ECO:0007669"/>
    <property type="project" value="InterPro"/>
</dbReference>
<dbReference type="GO" id="GO:0010628">
    <property type="term" value="P:positive regulation of gene expression"/>
    <property type="evidence" value="ECO:0007669"/>
    <property type="project" value="TreeGrafter"/>
</dbReference>
<keyword evidence="5" id="KW-0804">Transcription</keyword>
<dbReference type="InterPro" id="IPR005119">
    <property type="entry name" value="LysR_subst-bd"/>
</dbReference>
<dbReference type="OrthoDB" id="7260751at2"/>
<dbReference type="CDD" id="cd08415">
    <property type="entry name" value="PBP2_LysR_opines_like"/>
    <property type="match status" value="1"/>
</dbReference>
<dbReference type="Proteomes" id="UP000320653">
    <property type="component" value="Unassembled WGS sequence"/>
</dbReference>
<comment type="similarity">
    <text evidence="1">Belongs to the LysR transcriptional regulatory family.</text>
</comment>
<organism evidence="7 8">
    <name type="scientific">Neorhizobium alkalisoli</name>
    <dbReference type="NCBI Taxonomy" id="528178"/>
    <lineage>
        <taxon>Bacteria</taxon>
        <taxon>Pseudomonadati</taxon>
        <taxon>Pseudomonadota</taxon>
        <taxon>Alphaproteobacteria</taxon>
        <taxon>Hyphomicrobiales</taxon>
        <taxon>Rhizobiaceae</taxon>
        <taxon>Rhizobium/Agrobacterium group</taxon>
        <taxon>Neorhizobium</taxon>
    </lineage>
</organism>
<dbReference type="Pfam" id="PF00126">
    <property type="entry name" value="HTH_1"/>
    <property type="match status" value="1"/>
</dbReference>
<accession>A0A561R7C1</accession>
<keyword evidence="3" id="KW-0238">DNA-binding</keyword>
<evidence type="ECO:0000256" key="4">
    <source>
        <dbReference type="ARBA" id="ARBA00023159"/>
    </source>
</evidence>
<evidence type="ECO:0000256" key="2">
    <source>
        <dbReference type="ARBA" id="ARBA00023015"/>
    </source>
</evidence>
<dbReference type="SUPFAM" id="SSF46785">
    <property type="entry name" value="Winged helix' DNA-binding domain"/>
    <property type="match status" value="1"/>
</dbReference>
<dbReference type="Gene3D" id="3.40.190.290">
    <property type="match status" value="1"/>
</dbReference>
<dbReference type="SUPFAM" id="SSF53850">
    <property type="entry name" value="Periplasmic binding protein-like II"/>
    <property type="match status" value="1"/>
</dbReference>
<dbReference type="Gene3D" id="1.10.10.10">
    <property type="entry name" value="Winged helix-like DNA-binding domain superfamily/Winged helix DNA-binding domain"/>
    <property type="match status" value="1"/>
</dbReference>
<dbReference type="EMBL" id="VIWP01000001">
    <property type="protein sequence ID" value="TWF58492.1"/>
    <property type="molecule type" value="Genomic_DNA"/>
</dbReference>
<evidence type="ECO:0000256" key="5">
    <source>
        <dbReference type="ARBA" id="ARBA00023163"/>
    </source>
</evidence>
<feature type="domain" description="HTH lysR-type" evidence="6">
    <location>
        <begin position="1"/>
        <end position="58"/>
    </location>
</feature>
<evidence type="ECO:0000259" key="6">
    <source>
        <dbReference type="PROSITE" id="PS50931"/>
    </source>
</evidence>
<evidence type="ECO:0000256" key="3">
    <source>
        <dbReference type="ARBA" id="ARBA00023125"/>
    </source>
</evidence>
<proteinExistence type="inferred from homology"/>
<dbReference type="GO" id="GO:0043565">
    <property type="term" value="F:sequence-specific DNA binding"/>
    <property type="evidence" value="ECO:0007669"/>
    <property type="project" value="TreeGrafter"/>
</dbReference>
<dbReference type="PANTHER" id="PTHR30427:SF1">
    <property type="entry name" value="TRANSCRIPTIONAL ACTIVATOR PROTEIN LYSR"/>
    <property type="match status" value="1"/>
</dbReference>
<dbReference type="AlphaFoldDB" id="A0A561R7C1"/>
<comment type="caution">
    <text evidence="7">The sequence shown here is derived from an EMBL/GenBank/DDBJ whole genome shotgun (WGS) entry which is preliminary data.</text>
</comment>
<name>A0A561R7C1_9HYPH</name>
<dbReference type="RefSeq" id="WP_145631659.1">
    <property type="nucleotide sequence ID" value="NZ_VIWP01000001.1"/>
</dbReference>
<dbReference type="InterPro" id="IPR000847">
    <property type="entry name" value="LysR_HTH_N"/>
</dbReference>
<sequence length="303" mass="33580">MNIRQLEAFHTTIETGSVTLAGERLGISQPAVSKLLRSFSETCGFQLFTRSGGRLVPTLEARMLAAEVDRMFAGTKRIARLAEAVRNREWGEVTIAAPAALATRYLTHALSPFLAEQPDIHLTLQSRNSPRIGELVAAGQVDIGLSVLPFEQPNIHSEVIMRFAMVCVLPAKHPLAEKQVIEIDDLRNESFVSLPRDDCSLMTVDRAFQMRGVQKRNRIEVPLSETACSLVANGVGISIVPPFVGLDYPEDRLVRRTLLPETFMDVWLLTPGGRPPSLASQKLVEFIRAAVSPFDQRFRPRPS</sequence>
<keyword evidence="2" id="KW-0805">Transcription regulation</keyword>
<evidence type="ECO:0000313" key="7">
    <source>
        <dbReference type="EMBL" id="TWF58492.1"/>
    </source>
</evidence>
<evidence type="ECO:0000256" key="1">
    <source>
        <dbReference type="ARBA" id="ARBA00009437"/>
    </source>
</evidence>
<dbReference type="PROSITE" id="PS50931">
    <property type="entry name" value="HTH_LYSR"/>
    <property type="match status" value="1"/>
</dbReference>
<evidence type="ECO:0000313" key="8">
    <source>
        <dbReference type="Proteomes" id="UP000320653"/>
    </source>
</evidence>
<protein>
    <submittedName>
        <fullName evidence="7">LysR family transcriptional regulator</fullName>
    </submittedName>
</protein>
<dbReference type="InterPro" id="IPR036390">
    <property type="entry name" value="WH_DNA-bd_sf"/>
</dbReference>
<dbReference type="InterPro" id="IPR036388">
    <property type="entry name" value="WH-like_DNA-bd_sf"/>
</dbReference>
<reference evidence="7 8" key="1">
    <citation type="submission" date="2019-06" db="EMBL/GenBank/DDBJ databases">
        <title>Sorghum-associated microbial communities from plants grown in Nebraska, USA.</title>
        <authorList>
            <person name="Schachtman D."/>
        </authorList>
    </citation>
    <scope>NUCLEOTIDE SEQUENCE [LARGE SCALE GENOMIC DNA]</scope>
    <source>
        <strain evidence="7 8">1225</strain>
    </source>
</reference>
<dbReference type="Pfam" id="PF03466">
    <property type="entry name" value="LysR_substrate"/>
    <property type="match status" value="1"/>
</dbReference>
<gene>
    <name evidence="7" type="ORF">FHW37_101296</name>
</gene>